<keyword evidence="2" id="KW-1185">Reference proteome</keyword>
<gene>
    <name evidence="1" type="ORF">HID58_002434</name>
</gene>
<dbReference type="PANTHER" id="PTHR31607:SF31">
    <property type="entry name" value="DUF1216 DOMAIN-CONTAINING PROTEIN"/>
    <property type="match status" value="1"/>
</dbReference>
<dbReference type="EMBL" id="JAGKQM010000001">
    <property type="protein sequence ID" value="KAH0942797.1"/>
    <property type="molecule type" value="Genomic_DNA"/>
</dbReference>
<evidence type="ECO:0000313" key="2">
    <source>
        <dbReference type="Proteomes" id="UP000824890"/>
    </source>
</evidence>
<protein>
    <recommendedName>
        <fullName evidence="3">DUF1216 domain-containing protein</fullName>
    </recommendedName>
</protein>
<evidence type="ECO:0008006" key="3">
    <source>
        <dbReference type="Google" id="ProtNLM"/>
    </source>
</evidence>
<dbReference type="PANTHER" id="PTHR31607">
    <property type="entry name" value="DUF1216 DOMAIN-CONTAINING PROTEIN-RELATED"/>
    <property type="match status" value="1"/>
</dbReference>
<proteinExistence type="predicted"/>
<organism evidence="1 2">
    <name type="scientific">Brassica napus</name>
    <name type="common">Rape</name>
    <dbReference type="NCBI Taxonomy" id="3708"/>
    <lineage>
        <taxon>Eukaryota</taxon>
        <taxon>Viridiplantae</taxon>
        <taxon>Streptophyta</taxon>
        <taxon>Embryophyta</taxon>
        <taxon>Tracheophyta</taxon>
        <taxon>Spermatophyta</taxon>
        <taxon>Magnoliopsida</taxon>
        <taxon>eudicotyledons</taxon>
        <taxon>Gunneridae</taxon>
        <taxon>Pentapetalae</taxon>
        <taxon>rosids</taxon>
        <taxon>malvids</taxon>
        <taxon>Brassicales</taxon>
        <taxon>Brassicaceae</taxon>
        <taxon>Brassiceae</taxon>
        <taxon>Brassica</taxon>
    </lineage>
</organism>
<reference evidence="1 2" key="1">
    <citation type="submission" date="2021-05" db="EMBL/GenBank/DDBJ databases">
        <title>Genome Assembly of Synthetic Allotetraploid Brassica napus Reveals Homoeologous Exchanges between Subgenomes.</title>
        <authorList>
            <person name="Davis J.T."/>
        </authorList>
    </citation>
    <scope>NUCLEOTIDE SEQUENCE [LARGE SCALE GENOMIC DNA]</scope>
    <source>
        <strain evidence="2">cv. Da-Ae</strain>
        <tissue evidence="1">Seedling</tissue>
    </source>
</reference>
<evidence type="ECO:0000313" key="1">
    <source>
        <dbReference type="EMBL" id="KAH0942797.1"/>
    </source>
</evidence>
<comment type="caution">
    <text evidence="1">The sequence shown here is derived from an EMBL/GenBank/DDBJ whole genome shotgun (WGS) entry which is preliminary data.</text>
</comment>
<sequence>FINIYIIHFSLKTQSYKTKQKKKKIIISSSFLFFKNKMAKNSLAIYLMLLIALSTVYETQGTFSLPLYLKNFPKVGQDFESFAYKGMKDFMGDLEGKCPETTEFKDFFVKLKDYMACYSSTSPGSKDLQVELSIKSEKLYRAMSAFSGTKGGTSEDSWTLVDGLLSMGKSLVEMKKSGSKEITFEQRKEFIQSMVNWTRGIGLFIKKVSENKGKSIDFSLFGIDYDTNDFPKMSKDFEPFAYKGMSAFLGALESKCPATAEFKDLFVKVVDYMACFKSGIKIEMQEKSVKLFRAISVLDGTNGETSVDSWRMVDGMLSMGILVTEMKKNVSQEITFEQRKELIGAMVKWARAIGLLVKTASEKKGQSIDLASFGVDYSPHVASPIKGANGEL</sequence>
<accession>A0ABQ8EMA2</accession>
<dbReference type="Proteomes" id="UP000824890">
    <property type="component" value="Unassembled WGS sequence"/>
</dbReference>
<name>A0ABQ8EMA2_BRANA</name>
<feature type="non-terminal residue" evidence="1">
    <location>
        <position position="1"/>
    </location>
</feature>